<dbReference type="InterPro" id="IPR013783">
    <property type="entry name" value="Ig-like_fold"/>
</dbReference>
<reference evidence="3" key="3">
    <citation type="submission" date="2025-09" db="UniProtKB">
        <authorList>
            <consortium name="Ensembl"/>
        </authorList>
    </citation>
    <scope>IDENTIFICATION</scope>
</reference>
<dbReference type="InterPro" id="IPR036179">
    <property type="entry name" value="Ig-like_dom_sf"/>
</dbReference>
<keyword evidence="1" id="KW-0812">Transmembrane</keyword>
<evidence type="ECO:0000313" key="4">
    <source>
        <dbReference type="Proteomes" id="UP000028760"/>
    </source>
</evidence>
<feature type="transmembrane region" description="Helical" evidence="1">
    <location>
        <begin position="191"/>
        <end position="211"/>
    </location>
</feature>
<dbReference type="Proteomes" id="UP000028760">
    <property type="component" value="Unassembled WGS sequence"/>
</dbReference>
<evidence type="ECO:0000259" key="2">
    <source>
        <dbReference type="PROSITE" id="PS50835"/>
    </source>
</evidence>
<proteinExistence type="predicted"/>
<dbReference type="SUPFAM" id="SSF48726">
    <property type="entry name" value="Immunoglobulin"/>
    <property type="match status" value="2"/>
</dbReference>
<reference evidence="3" key="2">
    <citation type="submission" date="2025-08" db="UniProtKB">
        <authorList>
            <consortium name="Ensembl"/>
        </authorList>
    </citation>
    <scope>IDENTIFICATION</scope>
</reference>
<sequence>MQQKSIDPKYDPNAPTSRMKATIDDKLSNLTITKTVLEDEGMYHCARMDWTETIWSGIYLSIKGKSQRTLSYTVLQNPVSDPARPADSDTLQCSVISESEDKACSGELSVFWFRTGSKQSYPSIMYTNDKGLHNCENTLTSNAQKKCSYIFSKNLNSSDTLYCAVATCGEILFGKETNPSADQSPSSKVNVLMIIIICLVISLTINIVFICHRFRRPVCRNFKGKLFAELLYCSKKIKGTFHFNFVCGSKSRPPLVNKFDFH</sequence>
<reference evidence="4" key="1">
    <citation type="submission" date="2013-10" db="EMBL/GenBank/DDBJ databases">
        <authorList>
            <person name="Schartl M."/>
            <person name="Warren W."/>
        </authorList>
    </citation>
    <scope>NUCLEOTIDE SEQUENCE [LARGE SCALE GENOMIC DNA]</scope>
    <source>
        <strain evidence="4">female</strain>
    </source>
</reference>
<accession>A0A096LUL4</accession>
<evidence type="ECO:0000313" key="3">
    <source>
        <dbReference type="Ensembl" id="ENSPFOP00000022855.1"/>
    </source>
</evidence>
<dbReference type="PROSITE" id="PS50835">
    <property type="entry name" value="IG_LIKE"/>
    <property type="match status" value="1"/>
</dbReference>
<protein>
    <recommendedName>
        <fullName evidence="2">Ig-like domain-containing protein</fullName>
    </recommendedName>
</protein>
<keyword evidence="1" id="KW-1133">Transmembrane helix</keyword>
<organism evidence="3 4">
    <name type="scientific">Poecilia formosa</name>
    <name type="common">Amazon molly</name>
    <name type="synonym">Limia formosa</name>
    <dbReference type="NCBI Taxonomy" id="48698"/>
    <lineage>
        <taxon>Eukaryota</taxon>
        <taxon>Metazoa</taxon>
        <taxon>Chordata</taxon>
        <taxon>Craniata</taxon>
        <taxon>Vertebrata</taxon>
        <taxon>Euteleostomi</taxon>
        <taxon>Actinopterygii</taxon>
        <taxon>Neopterygii</taxon>
        <taxon>Teleostei</taxon>
        <taxon>Neoteleostei</taxon>
        <taxon>Acanthomorphata</taxon>
        <taxon>Ovalentaria</taxon>
        <taxon>Atherinomorphae</taxon>
        <taxon>Cyprinodontiformes</taxon>
        <taxon>Poeciliidae</taxon>
        <taxon>Poeciliinae</taxon>
        <taxon>Poecilia</taxon>
    </lineage>
</organism>
<dbReference type="GeneTree" id="ENSGT01030000234530"/>
<dbReference type="InterPro" id="IPR007110">
    <property type="entry name" value="Ig-like_dom"/>
</dbReference>
<dbReference type="Gene3D" id="2.60.40.10">
    <property type="entry name" value="Immunoglobulins"/>
    <property type="match status" value="2"/>
</dbReference>
<keyword evidence="4" id="KW-1185">Reference proteome</keyword>
<evidence type="ECO:0000256" key="1">
    <source>
        <dbReference type="SAM" id="Phobius"/>
    </source>
</evidence>
<keyword evidence="1" id="KW-0472">Membrane</keyword>
<name>A0A096LUL4_POEFO</name>
<dbReference type="Ensembl" id="ENSPFOT00000032037.1">
    <property type="protein sequence ID" value="ENSPFOP00000022855.1"/>
    <property type="gene ID" value="ENSPFOG00000024489.1"/>
</dbReference>
<dbReference type="OMA" id="ICHRFRR"/>
<dbReference type="EMBL" id="AYCK01012726">
    <property type="status" value="NOT_ANNOTATED_CDS"/>
    <property type="molecule type" value="Genomic_DNA"/>
</dbReference>
<dbReference type="STRING" id="48698.ENSPFOP00000022855"/>
<feature type="domain" description="Ig-like" evidence="2">
    <location>
        <begin position="90"/>
        <end position="148"/>
    </location>
</feature>
<dbReference type="AlphaFoldDB" id="A0A096LUL4"/>